<dbReference type="OMA" id="IHCACTY"/>
<accession>R7V5H7</accession>
<dbReference type="SUPFAM" id="SSF48403">
    <property type="entry name" value="Ankyrin repeat"/>
    <property type="match status" value="1"/>
</dbReference>
<dbReference type="OrthoDB" id="19014at2759"/>
<reference evidence="5" key="3">
    <citation type="submission" date="2015-06" db="UniProtKB">
        <authorList>
            <consortium name="EnsemblMetazoa"/>
        </authorList>
    </citation>
    <scope>IDENTIFICATION</scope>
</reference>
<evidence type="ECO:0000256" key="1">
    <source>
        <dbReference type="ARBA" id="ARBA00022737"/>
    </source>
</evidence>
<keyword evidence="6" id="KW-1185">Reference proteome</keyword>
<evidence type="ECO:0000256" key="2">
    <source>
        <dbReference type="ARBA" id="ARBA00023043"/>
    </source>
</evidence>
<sequence length="78" mass="8472">MPTSLLLWTPLHYAVNGGHWLVVRILVKAGADKNASARDGRRPLHLAVQKGFQKVGGYLVVKGCNVNVQDENGNTALH</sequence>
<dbReference type="PANTHER" id="PTHR24171:SF9">
    <property type="entry name" value="ANKYRIN REPEAT DOMAIN-CONTAINING PROTEIN 39"/>
    <property type="match status" value="1"/>
</dbReference>
<proteinExistence type="predicted"/>
<gene>
    <name evidence="4" type="ORF">CAPTEDRAFT_98227</name>
</gene>
<feature type="non-terminal residue" evidence="4">
    <location>
        <position position="78"/>
    </location>
</feature>
<dbReference type="InterPro" id="IPR002110">
    <property type="entry name" value="Ankyrin_rpt"/>
</dbReference>
<dbReference type="Proteomes" id="UP000014760">
    <property type="component" value="Unassembled WGS sequence"/>
</dbReference>
<dbReference type="EMBL" id="KB295062">
    <property type="protein sequence ID" value="ELU13697.1"/>
    <property type="molecule type" value="Genomic_DNA"/>
</dbReference>
<evidence type="ECO:0000313" key="5">
    <source>
        <dbReference type="EnsemblMetazoa" id="CapteP98227"/>
    </source>
</evidence>
<dbReference type="AlphaFoldDB" id="R7V5H7"/>
<dbReference type="InterPro" id="IPR036770">
    <property type="entry name" value="Ankyrin_rpt-contain_sf"/>
</dbReference>
<dbReference type="SMART" id="SM00248">
    <property type="entry name" value="ANK"/>
    <property type="match status" value="2"/>
</dbReference>
<dbReference type="PROSITE" id="PS50297">
    <property type="entry name" value="ANK_REP_REGION"/>
    <property type="match status" value="2"/>
</dbReference>
<evidence type="ECO:0000313" key="4">
    <source>
        <dbReference type="EMBL" id="ELU13697.1"/>
    </source>
</evidence>
<dbReference type="PANTHER" id="PTHR24171">
    <property type="entry name" value="ANKYRIN REPEAT DOMAIN-CONTAINING PROTEIN 39-RELATED"/>
    <property type="match status" value="1"/>
</dbReference>
<reference evidence="4 6" key="2">
    <citation type="journal article" date="2013" name="Nature">
        <title>Insights into bilaterian evolution from three spiralian genomes.</title>
        <authorList>
            <person name="Simakov O."/>
            <person name="Marletaz F."/>
            <person name="Cho S.J."/>
            <person name="Edsinger-Gonzales E."/>
            <person name="Havlak P."/>
            <person name="Hellsten U."/>
            <person name="Kuo D.H."/>
            <person name="Larsson T."/>
            <person name="Lv J."/>
            <person name="Arendt D."/>
            <person name="Savage R."/>
            <person name="Osoegawa K."/>
            <person name="de Jong P."/>
            <person name="Grimwood J."/>
            <person name="Chapman J.A."/>
            <person name="Shapiro H."/>
            <person name="Aerts A."/>
            <person name="Otillar R.P."/>
            <person name="Terry A.Y."/>
            <person name="Boore J.L."/>
            <person name="Grigoriev I.V."/>
            <person name="Lindberg D.R."/>
            <person name="Seaver E.C."/>
            <person name="Weisblat D.A."/>
            <person name="Putnam N.H."/>
            <person name="Rokhsar D.S."/>
        </authorList>
    </citation>
    <scope>NUCLEOTIDE SEQUENCE</scope>
    <source>
        <strain evidence="4 6">I ESC-2004</strain>
    </source>
</reference>
<dbReference type="HOGENOM" id="CLU_000134_45_9_1"/>
<feature type="repeat" description="ANK" evidence="3">
    <location>
        <begin position="9"/>
        <end position="38"/>
    </location>
</feature>
<keyword evidence="2 3" id="KW-0040">ANK repeat</keyword>
<evidence type="ECO:0000256" key="3">
    <source>
        <dbReference type="PROSITE-ProRule" id="PRU00023"/>
    </source>
</evidence>
<dbReference type="Pfam" id="PF12796">
    <property type="entry name" value="Ank_2"/>
    <property type="match status" value="1"/>
</dbReference>
<dbReference type="EMBL" id="AMQN01000741">
    <property type="status" value="NOT_ANNOTATED_CDS"/>
    <property type="molecule type" value="Genomic_DNA"/>
</dbReference>
<dbReference type="STRING" id="283909.R7V5H7"/>
<dbReference type="PROSITE" id="PS50088">
    <property type="entry name" value="ANK_REPEAT"/>
    <property type="match status" value="2"/>
</dbReference>
<reference evidence="6" key="1">
    <citation type="submission" date="2012-12" db="EMBL/GenBank/DDBJ databases">
        <authorList>
            <person name="Hellsten U."/>
            <person name="Grimwood J."/>
            <person name="Chapman J.A."/>
            <person name="Shapiro H."/>
            <person name="Aerts A."/>
            <person name="Otillar R.P."/>
            <person name="Terry A.Y."/>
            <person name="Boore J.L."/>
            <person name="Simakov O."/>
            <person name="Marletaz F."/>
            <person name="Cho S.-J."/>
            <person name="Edsinger-Gonzales E."/>
            <person name="Havlak P."/>
            <person name="Kuo D.-H."/>
            <person name="Larsson T."/>
            <person name="Lv J."/>
            <person name="Arendt D."/>
            <person name="Savage R."/>
            <person name="Osoegawa K."/>
            <person name="de Jong P."/>
            <person name="Lindberg D.R."/>
            <person name="Seaver E.C."/>
            <person name="Weisblat D.A."/>
            <person name="Putnam N.H."/>
            <person name="Grigoriev I.V."/>
            <person name="Rokhsar D.S."/>
        </authorList>
    </citation>
    <scope>NUCLEOTIDE SEQUENCE</scope>
    <source>
        <strain evidence="6">I ESC-2004</strain>
    </source>
</reference>
<keyword evidence="1" id="KW-0677">Repeat</keyword>
<evidence type="ECO:0000313" key="6">
    <source>
        <dbReference type="Proteomes" id="UP000014760"/>
    </source>
</evidence>
<protein>
    <submittedName>
        <fullName evidence="4 5">Uncharacterized protein</fullName>
    </submittedName>
</protein>
<organism evidence="4">
    <name type="scientific">Capitella teleta</name>
    <name type="common">Polychaete worm</name>
    <dbReference type="NCBI Taxonomy" id="283909"/>
    <lineage>
        <taxon>Eukaryota</taxon>
        <taxon>Metazoa</taxon>
        <taxon>Spiralia</taxon>
        <taxon>Lophotrochozoa</taxon>
        <taxon>Annelida</taxon>
        <taxon>Polychaeta</taxon>
        <taxon>Sedentaria</taxon>
        <taxon>Scolecida</taxon>
        <taxon>Capitellidae</taxon>
        <taxon>Capitella</taxon>
    </lineage>
</organism>
<dbReference type="Gene3D" id="1.25.40.20">
    <property type="entry name" value="Ankyrin repeat-containing domain"/>
    <property type="match status" value="1"/>
</dbReference>
<name>R7V5H7_CAPTE</name>
<feature type="repeat" description="ANK" evidence="3">
    <location>
        <begin position="39"/>
        <end position="71"/>
    </location>
</feature>
<dbReference type="EnsemblMetazoa" id="CapteT98227">
    <property type="protein sequence ID" value="CapteP98227"/>
    <property type="gene ID" value="CapteG98227"/>
</dbReference>